<dbReference type="EMBL" id="BKAJ01000156">
    <property type="protein sequence ID" value="GEP60278.1"/>
    <property type="molecule type" value="Genomic_DNA"/>
</dbReference>
<keyword evidence="7" id="KW-0813">Transport</keyword>
<dbReference type="Proteomes" id="UP000321058">
    <property type="component" value="Unassembled WGS sequence"/>
</dbReference>
<keyword evidence="6 7" id="KW-0472">Membrane</keyword>
<comment type="subunit">
    <text evidence="7">The complex comprises the extracytoplasmic solute receptor protein and the two transmembrane proteins.</text>
</comment>
<feature type="transmembrane region" description="Helical" evidence="7">
    <location>
        <begin position="408"/>
        <end position="429"/>
    </location>
</feature>
<evidence type="ECO:0000313" key="10">
    <source>
        <dbReference type="Proteomes" id="UP000321058"/>
    </source>
</evidence>
<comment type="subcellular location">
    <subcellularLocation>
        <location evidence="1 7">Cell inner membrane</location>
        <topology evidence="1 7">Multi-pass membrane protein</topology>
    </subcellularLocation>
</comment>
<dbReference type="InterPro" id="IPR004681">
    <property type="entry name" value="TRAP_DctM"/>
</dbReference>
<feature type="transmembrane region" description="Helical" evidence="7">
    <location>
        <begin position="142"/>
        <end position="166"/>
    </location>
</feature>
<feature type="transmembrane region" description="Helical" evidence="7">
    <location>
        <begin position="249"/>
        <end position="267"/>
    </location>
</feature>
<keyword evidence="4 7" id="KW-0812">Transmembrane</keyword>
<dbReference type="NCBIfam" id="TIGR00786">
    <property type="entry name" value="dctM"/>
    <property type="match status" value="1"/>
</dbReference>
<feature type="domain" description="TRAP C4-dicarboxylate transport system permease DctM subunit" evidence="8">
    <location>
        <begin position="13"/>
        <end position="425"/>
    </location>
</feature>
<gene>
    <name evidence="9" type="ORF">RSO01_74440</name>
</gene>
<protein>
    <recommendedName>
        <fullName evidence="7">TRAP transporter large permease protein</fullName>
    </recommendedName>
</protein>
<feature type="transmembrane region" description="Helical" evidence="7">
    <location>
        <begin position="109"/>
        <end position="130"/>
    </location>
</feature>
<reference evidence="9 10" key="1">
    <citation type="submission" date="2019-07" db="EMBL/GenBank/DDBJ databases">
        <title>Whole genome shotgun sequence of Reyranella soli NBRC 108950.</title>
        <authorList>
            <person name="Hosoyama A."/>
            <person name="Uohara A."/>
            <person name="Ohji S."/>
            <person name="Ichikawa N."/>
        </authorList>
    </citation>
    <scope>NUCLEOTIDE SEQUENCE [LARGE SCALE GENOMIC DNA]</scope>
    <source>
        <strain evidence="9 10">NBRC 108950</strain>
    </source>
</reference>
<feature type="transmembrane region" description="Helical" evidence="7">
    <location>
        <begin position="7"/>
        <end position="40"/>
    </location>
</feature>
<name>A0A512NMW5_9HYPH</name>
<dbReference type="OrthoDB" id="9790209at2"/>
<keyword evidence="2" id="KW-1003">Cell membrane</keyword>
<dbReference type="Pfam" id="PF06808">
    <property type="entry name" value="DctM"/>
    <property type="match status" value="1"/>
</dbReference>
<evidence type="ECO:0000256" key="6">
    <source>
        <dbReference type="ARBA" id="ARBA00023136"/>
    </source>
</evidence>
<dbReference type="PIRSF" id="PIRSF006066">
    <property type="entry name" value="HI0050"/>
    <property type="match status" value="1"/>
</dbReference>
<feature type="transmembrane region" description="Helical" evidence="7">
    <location>
        <begin position="222"/>
        <end position="243"/>
    </location>
</feature>
<feature type="transmembrane region" description="Helical" evidence="7">
    <location>
        <begin position="279"/>
        <end position="303"/>
    </location>
</feature>
<proteinExistence type="inferred from homology"/>
<sequence>MTMSLELLTMILVVSLAIMLMAGQWTAFALGICGVLVLYLSKGWLGLTALSSVVWNNANSYILIAVPMFLLMGEIILRSGVSTYFYRGVAVLMGRLPGGLLHANIASCAVFSAVSGSSVATAATVGTVAIPEMLSRGYEPKAVFGSLAAGGTLGILIPPSIVMVLYGALVEESVARLFMAGVLPGLLMAAIFMVFIAGLLLMKPSYAPPPDAPSGKSRTSEAVHVFPVLGLLVVVLGSIYSGIATPTEASALGAAGAIVLAVGYGSFTRKVFTESLMATVKTTCMVALIIICAQILSTALTYSGVSRTVSEWVMGLGLGKWQFFLALVVLYLVLGCFVDGVSMIYMTLPVLLPVVKAFGFDLIWFGVILTVLIELGQITPPVGLNLFTIHAISGGAKFSEVVAGSAPYVALMLLVILMLCLWPEIALWLPTTMRG</sequence>
<comment type="similarity">
    <text evidence="7">Belongs to the TRAP transporter large permease family.</text>
</comment>
<organism evidence="9 10">
    <name type="scientific">Reyranella soli</name>
    <dbReference type="NCBI Taxonomy" id="1230389"/>
    <lineage>
        <taxon>Bacteria</taxon>
        <taxon>Pseudomonadati</taxon>
        <taxon>Pseudomonadota</taxon>
        <taxon>Alphaproteobacteria</taxon>
        <taxon>Hyphomicrobiales</taxon>
        <taxon>Reyranellaceae</taxon>
        <taxon>Reyranella</taxon>
    </lineage>
</organism>
<evidence type="ECO:0000256" key="5">
    <source>
        <dbReference type="ARBA" id="ARBA00022989"/>
    </source>
</evidence>
<evidence type="ECO:0000256" key="2">
    <source>
        <dbReference type="ARBA" id="ARBA00022475"/>
    </source>
</evidence>
<comment type="function">
    <text evidence="7">Part of the tripartite ATP-independent periplasmic (TRAP) transport system.</text>
</comment>
<evidence type="ECO:0000256" key="7">
    <source>
        <dbReference type="RuleBase" id="RU369079"/>
    </source>
</evidence>
<dbReference type="PANTHER" id="PTHR33362">
    <property type="entry name" value="SIALIC ACID TRAP TRANSPORTER PERMEASE PROTEIN SIAT-RELATED"/>
    <property type="match status" value="1"/>
</dbReference>
<dbReference type="PANTHER" id="PTHR33362:SF5">
    <property type="entry name" value="C4-DICARBOXYLATE TRAP TRANSPORTER LARGE PERMEASE PROTEIN DCTM"/>
    <property type="match status" value="1"/>
</dbReference>
<dbReference type="GO" id="GO:0022857">
    <property type="term" value="F:transmembrane transporter activity"/>
    <property type="evidence" value="ECO:0007669"/>
    <property type="project" value="UniProtKB-UniRule"/>
</dbReference>
<keyword evidence="10" id="KW-1185">Reference proteome</keyword>
<evidence type="ECO:0000256" key="3">
    <source>
        <dbReference type="ARBA" id="ARBA00022519"/>
    </source>
</evidence>
<feature type="transmembrane region" description="Helical" evidence="7">
    <location>
        <begin position="323"/>
        <end position="346"/>
    </location>
</feature>
<feature type="transmembrane region" description="Helical" evidence="7">
    <location>
        <begin position="358"/>
        <end position="378"/>
    </location>
</feature>
<dbReference type="InterPro" id="IPR010656">
    <property type="entry name" value="DctM"/>
</dbReference>
<evidence type="ECO:0000313" key="9">
    <source>
        <dbReference type="EMBL" id="GEP60278.1"/>
    </source>
</evidence>
<evidence type="ECO:0000259" key="8">
    <source>
        <dbReference type="Pfam" id="PF06808"/>
    </source>
</evidence>
<keyword evidence="3 7" id="KW-0997">Cell inner membrane</keyword>
<feature type="transmembrane region" description="Helical" evidence="7">
    <location>
        <begin position="178"/>
        <end position="201"/>
    </location>
</feature>
<comment type="caution">
    <text evidence="9">The sequence shown here is derived from an EMBL/GenBank/DDBJ whole genome shotgun (WGS) entry which is preliminary data.</text>
</comment>
<feature type="transmembrane region" description="Helical" evidence="7">
    <location>
        <begin position="60"/>
        <end position="77"/>
    </location>
</feature>
<dbReference type="GO" id="GO:0005886">
    <property type="term" value="C:plasma membrane"/>
    <property type="evidence" value="ECO:0007669"/>
    <property type="project" value="UniProtKB-SubCell"/>
</dbReference>
<dbReference type="AlphaFoldDB" id="A0A512NMW5"/>
<evidence type="ECO:0000256" key="1">
    <source>
        <dbReference type="ARBA" id="ARBA00004429"/>
    </source>
</evidence>
<accession>A0A512NMW5</accession>
<keyword evidence="5 7" id="KW-1133">Transmembrane helix</keyword>
<evidence type="ECO:0000256" key="4">
    <source>
        <dbReference type="ARBA" id="ARBA00022692"/>
    </source>
</evidence>